<dbReference type="GO" id="GO:0005737">
    <property type="term" value="C:cytoplasm"/>
    <property type="evidence" value="ECO:0007669"/>
    <property type="project" value="UniProtKB-SubCell"/>
</dbReference>
<evidence type="ECO:0000259" key="5">
    <source>
        <dbReference type="PROSITE" id="PS50106"/>
    </source>
</evidence>
<comment type="subcellular location">
    <subcellularLocation>
        <location evidence="1">Cytoplasm</location>
    </subcellularLocation>
</comment>
<evidence type="ECO:0000256" key="4">
    <source>
        <dbReference type="SAM" id="MobiDB-lite"/>
    </source>
</evidence>
<dbReference type="FunFam" id="2.30.42.10:FF:000025">
    <property type="entry name" value="Glutamate receptor interacting protein 1"/>
    <property type="match status" value="1"/>
</dbReference>
<dbReference type="Proteomes" id="UP001479290">
    <property type="component" value="Unassembled WGS sequence"/>
</dbReference>
<feature type="domain" description="PDZ" evidence="5">
    <location>
        <begin position="64"/>
        <end position="147"/>
    </location>
</feature>
<feature type="domain" description="PDZ" evidence="5">
    <location>
        <begin position="478"/>
        <end position="553"/>
    </location>
</feature>
<keyword evidence="7" id="KW-1185">Reference proteome</keyword>
<dbReference type="PROSITE" id="PS50106">
    <property type="entry name" value="PDZ"/>
    <property type="match status" value="5"/>
</dbReference>
<evidence type="ECO:0000256" key="2">
    <source>
        <dbReference type="ARBA" id="ARBA00022490"/>
    </source>
</evidence>
<feature type="region of interest" description="Disordered" evidence="4">
    <location>
        <begin position="381"/>
        <end position="416"/>
    </location>
</feature>
<evidence type="ECO:0000256" key="3">
    <source>
        <dbReference type="ARBA" id="ARBA00022737"/>
    </source>
</evidence>
<dbReference type="InterPro" id="IPR043545">
    <property type="entry name" value="GRIP1/2"/>
</dbReference>
<feature type="domain" description="PDZ" evidence="5">
    <location>
        <begin position="163"/>
        <end position="249"/>
    </location>
</feature>
<evidence type="ECO:0000256" key="1">
    <source>
        <dbReference type="ARBA" id="ARBA00004496"/>
    </source>
</evidence>
<proteinExistence type="predicted"/>
<dbReference type="Pfam" id="PF00595">
    <property type="entry name" value="PDZ"/>
    <property type="match status" value="4"/>
</dbReference>
<organism evidence="6 7">
    <name type="scientific">Culter alburnus</name>
    <name type="common">Topmouth culter</name>
    <dbReference type="NCBI Taxonomy" id="194366"/>
    <lineage>
        <taxon>Eukaryota</taxon>
        <taxon>Metazoa</taxon>
        <taxon>Chordata</taxon>
        <taxon>Craniata</taxon>
        <taxon>Vertebrata</taxon>
        <taxon>Euteleostomi</taxon>
        <taxon>Actinopterygii</taxon>
        <taxon>Neopterygii</taxon>
        <taxon>Teleostei</taxon>
        <taxon>Ostariophysi</taxon>
        <taxon>Cypriniformes</taxon>
        <taxon>Xenocyprididae</taxon>
        <taxon>Xenocypridinae</taxon>
        <taxon>Culter</taxon>
    </lineage>
</organism>
<keyword evidence="3" id="KW-0677">Repeat</keyword>
<dbReference type="FunFam" id="2.30.42.10:FF:000022">
    <property type="entry name" value="Glutamate receptor interacting protein 1"/>
    <property type="match status" value="1"/>
</dbReference>
<dbReference type="Pfam" id="PF17820">
    <property type="entry name" value="PDZ_6"/>
    <property type="match status" value="1"/>
</dbReference>
<feature type="compositionally biased region" description="Polar residues" evidence="4">
    <location>
        <begin position="362"/>
        <end position="376"/>
    </location>
</feature>
<dbReference type="PANTHER" id="PTHR46227:SF3">
    <property type="entry name" value="GLUTAMATE RECEPTOR-INTERACTING PROTEIN 1"/>
    <property type="match status" value="1"/>
</dbReference>
<feature type="region of interest" description="Disordered" evidence="4">
    <location>
        <begin position="357"/>
        <end position="376"/>
    </location>
</feature>
<dbReference type="CDD" id="cd06684">
    <property type="entry name" value="PDZ3_GRIP1-2-like"/>
    <property type="match status" value="1"/>
</dbReference>
<evidence type="ECO:0000313" key="7">
    <source>
        <dbReference type="Proteomes" id="UP001479290"/>
    </source>
</evidence>
<dbReference type="CDD" id="cd06686">
    <property type="entry name" value="PDZ4_GRIP1-2-like"/>
    <property type="match status" value="1"/>
</dbReference>
<dbReference type="FunFam" id="2.30.42.10:FF:000023">
    <property type="entry name" value="Glutamate receptor interacting protein 1"/>
    <property type="match status" value="1"/>
</dbReference>
<keyword evidence="2" id="KW-0963">Cytoplasm</keyword>
<reference evidence="6 7" key="1">
    <citation type="submission" date="2024-05" db="EMBL/GenBank/DDBJ databases">
        <title>A high-quality chromosomal-level genome assembly of Topmouth culter (Culter alburnus).</title>
        <authorList>
            <person name="Zhao H."/>
        </authorList>
    </citation>
    <scope>NUCLEOTIDE SEQUENCE [LARGE SCALE GENOMIC DNA]</scope>
    <source>
        <strain evidence="6">CATC2023</strain>
        <tissue evidence="6">Muscle</tissue>
    </source>
</reference>
<dbReference type="AlphaFoldDB" id="A0AAW2AQZ7"/>
<dbReference type="Gene3D" id="2.30.42.10">
    <property type="match status" value="5"/>
</dbReference>
<feature type="domain" description="PDZ" evidence="5">
    <location>
        <begin position="263"/>
        <end position="347"/>
    </location>
</feature>
<gene>
    <name evidence="6" type="ORF">ABG768_021083</name>
</gene>
<sequence length="700" mass="76013">MQKTDAGQLWRLKISGAASLGFQAFRSDVDEGPYTKHSNPSRPPDGALAIRRQSIPDEFKGTSTVELIKKEGTTLGLTVSGGIDKDGKPRVSNLRQGGIAARSDQLNVGDYIKSVNGINLTKFRHDEIISLLKNVGERVVLEVEYELPPVSVQGSGVVFKNVEVTLHKEGNTFGFVIRGGAHEDRNKSRPVTITTIRPGGPADREGTIKPGDRLLSIDGIRLHGASHAEAMSILKQCGQEATLLIEYDVSVMDSVATASGPLLVEVAKSMGSSLGLALSTSMYCNKQVIIIDKVKPASIADRCGALHAGDHILSVDGTSMEYCTLAEATQLLASASEHVKMEILPHHQTRLALKGPEHVKVQRSNRTLPWESGTNNNSNFLPYQHYNTYHPDQSRSQTKQKTSPNNPPLGSSFSPTSMSAYSLSSLNMNTLPRTMYPTSPRGTMMRRKLKKKDYKSSMSLASSTVGLAGQVVHTETTEVTLISDSIMGFGIQLQGGVFATETLSSPPLIAYIDPDSPAERCGILQIGDRILSINGIPTEDSTLEETNQLLRDSSITSKVTLEIEFDVAESVIPSSGTFHVKLPKKPGVELGITISSPSSRKPGDALIISDIKKGSVAHRTGTLELGDKLLAIDNIRLDNCSMEDAVQILQQCEDLVKLKIRKDEDNSGTSEPLQLHTPHGHKFTLKPPCKDRRPQQRHLM</sequence>
<dbReference type="FunFam" id="2.30.42.10:FF:000031">
    <property type="entry name" value="Glutamate receptor interacting protein 1"/>
    <property type="match status" value="1"/>
</dbReference>
<name>A0AAW2AQZ7_CULAL</name>
<dbReference type="FunFam" id="2.30.42.10:FF:000021">
    <property type="entry name" value="Glutamate receptor interacting protein 1"/>
    <property type="match status" value="1"/>
</dbReference>
<protein>
    <recommendedName>
        <fullName evidence="5">PDZ domain-containing protein</fullName>
    </recommendedName>
</protein>
<feature type="domain" description="PDZ" evidence="5">
    <location>
        <begin position="579"/>
        <end position="664"/>
    </location>
</feature>
<dbReference type="GO" id="GO:0098887">
    <property type="term" value="P:neurotransmitter receptor transport, endosome to postsynaptic membrane"/>
    <property type="evidence" value="ECO:0007669"/>
    <property type="project" value="TreeGrafter"/>
</dbReference>
<dbReference type="SMART" id="SM00228">
    <property type="entry name" value="PDZ"/>
    <property type="match status" value="5"/>
</dbReference>
<evidence type="ECO:0000313" key="6">
    <source>
        <dbReference type="EMBL" id="KAK9975852.1"/>
    </source>
</evidence>
<dbReference type="CDD" id="cd06687">
    <property type="entry name" value="PDZ1_GRIP1-2-like"/>
    <property type="match status" value="1"/>
</dbReference>
<dbReference type="CDD" id="cd06681">
    <property type="entry name" value="PDZ2_GRIP1-2-like"/>
    <property type="match status" value="1"/>
</dbReference>
<dbReference type="CDD" id="cd06682">
    <property type="entry name" value="PDZ5_GRIP1-2-like"/>
    <property type="match status" value="1"/>
</dbReference>
<dbReference type="SUPFAM" id="SSF50156">
    <property type="entry name" value="PDZ domain-like"/>
    <property type="match status" value="5"/>
</dbReference>
<feature type="region of interest" description="Disordered" evidence="4">
    <location>
        <begin position="665"/>
        <end position="700"/>
    </location>
</feature>
<dbReference type="EMBL" id="JAWDJR010000004">
    <property type="protein sequence ID" value="KAK9975852.1"/>
    <property type="molecule type" value="Genomic_DNA"/>
</dbReference>
<accession>A0AAW2AQZ7</accession>
<dbReference type="InterPro" id="IPR041489">
    <property type="entry name" value="PDZ_6"/>
</dbReference>
<dbReference type="InterPro" id="IPR001478">
    <property type="entry name" value="PDZ"/>
</dbReference>
<comment type="caution">
    <text evidence="6">The sequence shown here is derived from an EMBL/GenBank/DDBJ whole genome shotgun (WGS) entry which is preliminary data.</text>
</comment>
<dbReference type="PANTHER" id="PTHR46227">
    <property type="entry name" value="GLUTAMATE RECEPTOR-INTERACTING PROTEIN GRIP"/>
    <property type="match status" value="1"/>
</dbReference>
<dbReference type="InterPro" id="IPR036034">
    <property type="entry name" value="PDZ_sf"/>
</dbReference>